<protein>
    <recommendedName>
        <fullName evidence="4">Peptidase S1 domain-containing protein</fullName>
    </recommendedName>
</protein>
<dbReference type="InterPro" id="IPR043504">
    <property type="entry name" value="Peptidase_S1_PA_chymotrypsin"/>
</dbReference>
<dbReference type="GO" id="GO:0006508">
    <property type="term" value="P:proteolysis"/>
    <property type="evidence" value="ECO:0007669"/>
    <property type="project" value="InterPro"/>
</dbReference>
<dbReference type="AlphaFoldDB" id="A0A940XRZ1"/>
<dbReference type="Proteomes" id="UP000677413">
    <property type="component" value="Unassembled WGS sequence"/>
</dbReference>
<reference evidence="5 6" key="1">
    <citation type="submission" date="2021-04" db="EMBL/GenBank/DDBJ databases">
        <authorList>
            <person name="Tang X."/>
            <person name="Zhou X."/>
            <person name="Chen X."/>
            <person name="Cernava T."/>
            <person name="Zhang C."/>
        </authorList>
    </citation>
    <scope>NUCLEOTIDE SEQUENCE [LARGE SCALE GENOMIC DNA]</scope>
    <source>
        <strain evidence="5 6">BH-SS-21</strain>
    </source>
</reference>
<dbReference type="InterPro" id="IPR009003">
    <property type="entry name" value="Peptidase_S1_PA"/>
</dbReference>
<comment type="caution">
    <text evidence="5">The sequence shown here is derived from an EMBL/GenBank/DDBJ whole genome shotgun (WGS) entry which is preliminary data.</text>
</comment>
<evidence type="ECO:0000259" key="4">
    <source>
        <dbReference type="Pfam" id="PF00089"/>
    </source>
</evidence>
<dbReference type="PANTHER" id="PTHR15462:SF19">
    <property type="entry name" value="PEPTIDASE S1 DOMAIN-CONTAINING PROTEIN"/>
    <property type="match status" value="1"/>
</dbReference>
<sequence length="334" mass="34770">MKRTGVVLGALALAATGWAGSAEAVTPAPSAAADDTQVSSFSASEQDAALKFWTPERLATAQEMTVDGARTSGPADAPVRSGPDASVLPTAATGEDAEEGDVSATAVTRPRAWTEGGLIRKTTGKVFFEADAGTFTCSATVANSANGSVVLTAGHCVVDGRTGEVYRNWVFIPAYKNGNRPYGTFTANKLFHTKRYVTSRANANWDFGFARLSKHNGRTVKRIVGAQGIKFNHANGQKVHSFGYGGSAAEGSGERLNHCTGKEHRDTGRPDSTMWGIDCVQTGGSSGGGFLADFRPATGKGVLIGNISVGAGDSEYHPYLGKVARTVYRKAGGA</sequence>
<dbReference type="PANTHER" id="PTHR15462">
    <property type="entry name" value="SERINE PROTEASE"/>
    <property type="match status" value="1"/>
</dbReference>
<dbReference type="PROSITE" id="PS00134">
    <property type="entry name" value="TRYPSIN_HIS"/>
    <property type="match status" value="1"/>
</dbReference>
<feature type="domain" description="Peptidase S1" evidence="4">
    <location>
        <begin position="134"/>
        <end position="315"/>
    </location>
</feature>
<feature type="region of interest" description="Disordered" evidence="2">
    <location>
        <begin position="65"/>
        <end position="109"/>
    </location>
</feature>
<dbReference type="RefSeq" id="WP_210883113.1">
    <property type="nucleotide sequence ID" value="NZ_JAGPYQ010000001.1"/>
</dbReference>
<name>A0A940XRZ1_9ACTN</name>
<evidence type="ECO:0000313" key="6">
    <source>
        <dbReference type="Proteomes" id="UP000677413"/>
    </source>
</evidence>
<organism evidence="5 6">
    <name type="scientific">Streptomyces liliiviolaceus</name>
    <dbReference type="NCBI Taxonomy" id="2823109"/>
    <lineage>
        <taxon>Bacteria</taxon>
        <taxon>Bacillati</taxon>
        <taxon>Actinomycetota</taxon>
        <taxon>Actinomycetes</taxon>
        <taxon>Kitasatosporales</taxon>
        <taxon>Streptomycetaceae</taxon>
        <taxon>Streptomyces</taxon>
    </lineage>
</organism>
<accession>A0A940XRZ1</accession>
<evidence type="ECO:0000256" key="2">
    <source>
        <dbReference type="SAM" id="MobiDB-lite"/>
    </source>
</evidence>
<dbReference type="Gene3D" id="2.40.10.10">
    <property type="entry name" value="Trypsin-like serine proteases"/>
    <property type="match status" value="2"/>
</dbReference>
<dbReference type="InterPro" id="IPR050966">
    <property type="entry name" value="Glutamyl_endopeptidase"/>
</dbReference>
<dbReference type="SUPFAM" id="SSF50494">
    <property type="entry name" value="Trypsin-like serine proteases"/>
    <property type="match status" value="1"/>
</dbReference>
<evidence type="ECO:0000313" key="5">
    <source>
        <dbReference type="EMBL" id="MBQ0849437.1"/>
    </source>
</evidence>
<gene>
    <name evidence="5" type="ORF">J8N05_14625</name>
</gene>
<feature type="chain" id="PRO_5037128967" description="Peptidase S1 domain-containing protein" evidence="3">
    <location>
        <begin position="25"/>
        <end position="334"/>
    </location>
</feature>
<keyword evidence="6" id="KW-1185">Reference proteome</keyword>
<evidence type="ECO:0000256" key="1">
    <source>
        <dbReference type="ARBA" id="ARBA00022729"/>
    </source>
</evidence>
<dbReference type="Pfam" id="PF00089">
    <property type="entry name" value="Trypsin"/>
    <property type="match status" value="1"/>
</dbReference>
<dbReference type="InterPro" id="IPR001254">
    <property type="entry name" value="Trypsin_dom"/>
</dbReference>
<dbReference type="GO" id="GO:0004252">
    <property type="term" value="F:serine-type endopeptidase activity"/>
    <property type="evidence" value="ECO:0007669"/>
    <property type="project" value="InterPro"/>
</dbReference>
<dbReference type="EMBL" id="JAGPYQ010000001">
    <property type="protein sequence ID" value="MBQ0849437.1"/>
    <property type="molecule type" value="Genomic_DNA"/>
</dbReference>
<proteinExistence type="predicted"/>
<keyword evidence="1 3" id="KW-0732">Signal</keyword>
<evidence type="ECO:0000256" key="3">
    <source>
        <dbReference type="SAM" id="SignalP"/>
    </source>
</evidence>
<feature type="signal peptide" evidence="3">
    <location>
        <begin position="1"/>
        <end position="24"/>
    </location>
</feature>
<dbReference type="InterPro" id="IPR018114">
    <property type="entry name" value="TRYPSIN_HIS"/>
</dbReference>